<proteinExistence type="predicted"/>
<accession>A0A8B9BBC1</accession>
<reference evidence="1" key="1">
    <citation type="submission" date="2025-08" db="UniProtKB">
        <authorList>
            <consortium name="Ensembl"/>
        </authorList>
    </citation>
    <scope>IDENTIFICATION</scope>
</reference>
<reference evidence="1" key="2">
    <citation type="submission" date="2025-09" db="UniProtKB">
        <authorList>
            <consortium name="Ensembl"/>
        </authorList>
    </citation>
    <scope>IDENTIFICATION</scope>
</reference>
<name>A0A8B9BBC1_9AVES</name>
<sequence length="68" mass="7699">QKCNLLSKSRPLPTPLCQCSPTARAKLRGVREKSNPTHHVPTTSLHPLHILPFLFWQLQGPVGNKRHE</sequence>
<protein>
    <submittedName>
        <fullName evidence="1">Uncharacterized protein</fullName>
    </submittedName>
</protein>
<dbReference type="AlphaFoldDB" id="A0A8B9BBC1"/>
<organism evidence="1 2">
    <name type="scientific">Anser brachyrhynchus</name>
    <name type="common">Pink-footed goose</name>
    <dbReference type="NCBI Taxonomy" id="132585"/>
    <lineage>
        <taxon>Eukaryota</taxon>
        <taxon>Metazoa</taxon>
        <taxon>Chordata</taxon>
        <taxon>Craniata</taxon>
        <taxon>Vertebrata</taxon>
        <taxon>Euteleostomi</taxon>
        <taxon>Archelosauria</taxon>
        <taxon>Archosauria</taxon>
        <taxon>Dinosauria</taxon>
        <taxon>Saurischia</taxon>
        <taxon>Theropoda</taxon>
        <taxon>Coelurosauria</taxon>
        <taxon>Aves</taxon>
        <taxon>Neognathae</taxon>
        <taxon>Galloanserae</taxon>
        <taxon>Anseriformes</taxon>
        <taxon>Anatidae</taxon>
        <taxon>Anserinae</taxon>
        <taxon>Anser</taxon>
    </lineage>
</organism>
<dbReference type="Proteomes" id="UP000694426">
    <property type="component" value="Unplaced"/>
</dbReference>
<evidence type="ECO:0000313" key="1">
    <source>
        <dbReference type="Ensembl" id="ENSABRP00000001704.1"/>
    </source>
</evidence>
<evidence type="ECO:0000313" key="2">
    <source>
        <dbReference type="Proteomes" id="UP000694426"/>
    </source>
</evidence>
<dbReference type="Ensembl" id="ENSABRT00000002535.1">
    <property type="protein sequence ID" value="ENSABRP00000001704.1"/>
    <property type="gene ID" value="ENSABRG00000001742.1"/>
</dbReference>
<keyword evidence="2" id="KW-1185">Reference proteome</keyword>